<dbReference type="InterPro" id="IPR015943">
    <property type="entry name" value="WD40/YVTN_repeat-like_dom_sf"/>
</dbReference>
<dbReference type="SUPFAM" id="SSF81383">
    <property type="entry name" value="F-box domain"/>
    <property type="match status" value="1"/>
</dbReference>
<evidence type="ECO:0000259" key="1">
    <source>
        <dbReference type="PROSITE" id="PS50181"/>
    </source>
</evidence>
<sequence length="569" mass="62306">MVKRQAAAAGLDHNLAPAKRVRSSAEHSRSLSTLSDELTLRILAYLPVSDLTLCQRLSRKFSSLAGDDQLWKAHYYDRFVRPRASRLPGIRDVSSRDARFASKASRWLDEGHLLESRGTTGKKTNWKPQYKLRHNWTKGSCAVQEIKVAEKAPIPPVVVQMCDGVIYMASREEGLRAWSAKGERRLLAQASLESTSLSPPTCLAVDASDDNTKLSKVVLGFEDGSFALYDMDLKSEMIKRRHSSEPSNNGLIASVAIAWPYVVTMTATQSLSVYECGASESGIDPVRADGAPRLLHALKSHNVWPPLSTCLRISADTVLVSIAYALPTYLSGWTVGVQEVQLSKSGDLQRSRTASAIDEHYRPLAFSSIPMTSHLSPHSSGTTTLAFQESRQIHSKPTSLSHTHPYLLVSHPDNTLTLYMIFSTKDSLSISDGTRLWGHTSSVSGAHVGNRGKAVSVSRQGDELRVWELEGGFMSSAARKRLAGGSVSVRVQPGAQITKPDNTTQAGLDLVSHSSAEVDSRSSHTGESDRNDQSELTFTRGWIGFDEENVVALKEESQGRQALVVYDFT</sequence>
<evidence type="ECO:0000313" key="3">
    <source>
        <dbReference type="Proteomes" id="UP000192596"/>
    </source>
</evidence>
<dbReference type="OrthoDB" id="3219396at2759"/>
<reference evidence="3" key="1">
    <citation type="submission" date="2017-03" db="EMBL/GenBank/DDBJ databases">
        <title>Genomes of endolithic fungi from Antarctica.</title>
        <authorList>
            <person name="Coleine C."/>
            <person name="Masonjones S."/>
            <person name="Stajich J.E."/>
        </authorList>
    </citation>
    <scope>NUCLEOTIDE SEQUENCE [LARGE SCALE GENOMIC DNA]</scope>
    <source>
        <strain evidence="3">CCFEE 5527</strain>
    </source>
</reference>
<dbReference type="AlphaFoldDB" id="A0A1V8SK75"/>
<proteinExistence type="predicted"/>
<accession>A0A1V8SK75</accession>
<keyword evidence="3" id="KW-1185">Reference proteome</keyword>
<dbReference type="InterPro" id="IPR011047">
    <property type="entry name" value="Quinoprotein_ADH-like_sf"/>
</dbReference>
<gene>
    <name evidence="2" type="ORF">B0A48_14680</name>
</gene>
<dbReference type="SMART" id="SM00256">
    <property type="entry name" value="FBOX"/>
    <property type="match status" value="1"/>
</dbReference>
<dbReference type="Gene3D" id="1.20.1280.50">
    <property type="match status" value="1"/>
</dbReference>
<dbReference type="InParanoid" id="A0A1V8SK75"/>
<dbReference type="STRING" id="1507870.A0A1V8SK75"/>
<comment type="caution">
    <text evidence="2">The sequence shown here is derived from an EMBL/GenBank/DDBJ whole genome shotgun (WGS) entry which is preliminary data.</text>
</comment>
<dbReference type="Pfam" id="PF12937">
    <property type="entry name" value="F-box-like"/>
    <property type="match status" value="1"/>
</dbReference>
<dbReference type="InterPro" id="IPR001810">
    <property type="entry name" value="F-box_dom"/>
</dbReference>
<feature type="domain" description="F-box" evidence="1">
    <location>
        <begin position="28"/>
        <end position="74"/>
    </location>
</feature>
<dbReference type="PROSITE" id="PS50181">
    <property type="entry name" value="FBOX"/>
    <property type="match status" value="1"/>
</dbReference>
<dbReference type="EMBL" id="NAJO01000039">
    <property type="protein sequence ID" value="OQN99538.1"/>
    <property type="molecule type" value="Genomic_DNA"/>
</dbReference>
<dbReference type="InterPro" id="IPR036047">
    <property type="entry name" value="F-box-like_dom_sf"/>
</dbReference>
<protein>
    <recommendedName>
        <fullName evidence="1">F-box domain-containing protein</fullName>
    </recommendedName>
</protein>
<evidence type="ECO:0000313" key="2">
    <source>
        <dbReference type="EMBL" id="OQN99538.1"/>
    </source>
</evidence>
<dbReference type="Pfam" id="PF25499">
    <property type="entry name" value="Beta-prop_pof12"/>
    <property type="match status" value="1"/>
</dbReference>
<name>A0A1V8SK75_9PEZI</name>
<dbReference type="Gene3D" id="2.130.10.10">
    <property type="entry name" value="YVTN repeat-like/Quinoprotein amine dehydrogenase"/>
    <property type="match status" value="1"/>
</dbReference>
<dbReference type="Proteomes" id="UP000192596">
    <property type="component" value="Unassembled WGS sequence"/>
</dbReference>
<dbReference type="SUPFAM" id="SSF50998">
    <property type="entry name" value="Quinoprotein alcohol dehydrogenase-like"/>
    <property type="match status" value="1"/>
</dbReference>
<organism evidence="2 3">
    <name type="scientific">Cryoendolithus antarcticus</name>
    <dbReference type="NCBI Taxonomy" id="1507870"/>
    <lineage>
        <taxon>Eukaryota</taxon>
        <taxon>Fungi</taxon>
        <taxon>Dikarya</taxon>
        <taxon>Ascomycota</taxon>
        <taxon>Pezizomycotina</taxon>
        <taxon>Dothideomycetes</taxon>
        <taxon>Dothideomycetidae</taxon>
        <taxon>Cladosporiales</taxon>
        <taxon>Cladosporiaceae</taxon>
        <taxon>Cryoendolithus</taxon>
    </lineage>
</organism>